<reference evidence="11 12" key="1">
    <citation type="submission" date="2019-06" db="EMBL/GenBank/DDBJ databases">
        <title>Whole genome sequence for Cellvibrionaceae sp. R142.</title>
        <authorList>
            <person name="Wang G."/>
        </authorList>
    </citation>
    <scope>NUCLEOTIDE SEQUENCE [LARGE SCALE GENOMIC DNA]</scope>
    <source>
        <strain evidence="11 12">R142</strain>
    </source>
</reference>
<dbReference type="EMBL" id="VHSG01000027">
    <property type="protein sequence ID" value="TQV69635.1"/>
    <property type="molecule type" value="Genomic_DNA"/>
</dbReference>
<comment type="similarity">
    <text evidence="6">Belongs to the methyl-accepting chemotaxis (MCP) protein family.</text>
</comment>
<dbReference type="Pfam" id="PF00015">
    <property type="entry name" value="MCPsignal"/>
    <property type="match status" value="1"/>
</dbReference>
<evidence type="ECO:0000259" key="9">
    <source>
        <dbReference type="PROSITE" id="PS50111"/>
    </source>
</evidence>
<feature type="transmembrane region" description="Helical" evidence="8">
    <location>
        <begin position="306"/>
        <end position="326"/>
    </location>
</feature>
<dbReference type="PANTHER" id="PTHR32089">
    <property type="entry name" value="METHYL-ACCEPTING CHEMOTAXIS PROTEIN MCPB"/>
    <property type="match status" value="1"/>
</dbReference>
<dbReference type="Pfam" id="PF13675">
    <property type="entry name" value="PilJ"/>
    <property type="match status" value="1"/>
</dbReference>
<keyword evidence="4 8" id="KW-0472">Membrane</keyword>
<dbReference type="PRINTS" id="PR00260">
    <property type="entry name" value="CHEMTRNSDUCR"/>
</dbReference>
<comment type="caution">
    <text evidence="11">The sequence shown here is derived from an EMBL/GenBank/DDBJ whole genome shotgun (WGS) entry which is preliminary data.</text>
</comment>
<evidence type="ECO:0000256" key="1">
    <source>
        <dbReference type="ARBA" id="ARBA00004141"/>
    </source>
</evidence>
<accession>A0A545SXD9</accession>
<dbReference type="InterPro" id="IPR003660">
    <property type="entry name" value="HAMP_dom"/>
</dbReference>
<dbReference type="GO" id="GO:0006935">
    <property type="term" value="P:chemotaxis"/>
    <property type="evidence" value="ECO:0007669"/>
    <property type="project" value="InterPro"/>
</dbReference>
<organism evidence="11 12">
    <name type="scientific">Exilibacterium tricleocarpae</name>
    <dbReference type="NCBI Taxonomy" id="2591008"/>
    <lineage>
        <taxon>Bacteria</taxon>
        <taxon>Pseudomonadati</taxon>
        <taxon>Pseudomonadota</taxon>
        <taxon>Gammaproteobacteria</taxon>
        <taxon>Cellvibrionales</taxon>
        <taxon>Cellvibrionaceae</taxon>
        <taxon>Exilibacterium</taxon>
    </lineage>
</organism>
<dbReference type="FunFam" id="1.10.287.950:FF:000001">
    <property type="entry name" value="Methyl-accepting chemotaxis sensory transducer"/>
    <property type="match status" value="1"/>
</dbReference>
<keyword evidence="3 8" id="KW-1133">Transmembrane helix</keyword>
<sequence>MKIESRNLFATIRTNPTMTLLVVGLLLCFVALAGSIYLVQRDAGRDQLYLQMASELRALSYRVTSLSRDATSGDEAAFTELQNVMNNMDSTWDRLRASDPSTRKALAEEFAGYEGVWQRVKEDADSIITNKDTIIFLNDVATTLNESLPELQAEHNNIVEILLENDAPADQVAVAQMQSWRAERIGRNVDKMLRGGGDAGESADQFNLDANLFGKVLAGMQGGDAAMSISRVTDSEAIASLNEISELFEFVSSSVREIFEASPALFKARQAANNLLDDSPLLLEALSTLSDRIAAQASVRMPNNTISLFLAGFAVVFGVIIGFMMYGNTRQRLQVTADTNERNQNAILRLLDELADLADGDLTTSATVTEDFTGAIADSINYTIDQLRVLVSRINETAVNVSGAAQDTQQTALHLAEASEHQAQEIAGASAAVNEMAVTIDQVSANAAESTAVAERSVSIANNGAKVVQNTINGMDTIREQIQDTSKRIKRLGESSQEIGDIVSLINDIADQTNILALNAAIQASMAGDAGRGFAVVADEVQRLAERSAAATKQIEALVKTIQNDTNEAVISMEQTTAEVVRGARLAQDAGVALEEIENVSTSLAELIQNISNAARQQASSAGHISNTMNVIQEITSQTSSGTGATATSIGNLADMALDLRESVAGFKLPEEIEQTGHYEAVSDDDVPVMDEALVEEQVEVLEDAVDLSLDEEFTADLDEAVEQSDELLLNSEPGRDSSKAIA</sequence>
<dbReference type="GO" id="GO:0007165">
    <property type="term" value="P:signal transduction"/>
    <property type="evidence" value="ECO:0007669"/>
    <property type="project" value="UniProtKB-KW"/>
</dbReference>
<feature type="transmembrane region" description="Helical" evidence="8">
    <location>
        <begin position="20"/>
        <end position="39"/>
    </location>
</feature>
<evidence type="ECO:0000259" key="10">
    <source>
        <dbReference type="PROSITE" id="PS50885"/>
    </source>
</evidence>
<feature type="domain" description="Methyl-accepting transducer" evidence="9">
    <location>
        <begin position="397"/>
        <end position="633"/>
    </location>
</feature>
<evidence type="ECO:0000256" key="5">
    <source>
        <dbReference type="ARBA" id="ARBA00023224"/>
    </source>
</evidence>
<evidence type="ECO:0000256" key="8">
    <source>
        <dbReference type="SAM" id="Phobius"/>
    </source>
</evidence>
<proteinExistence type="inferred from homology"/>
<protein>
    <submittedName>
        <fullName evidence="11">Chemotaxis protein</fullName>
    </submittedName>
</protein>
<dbReference type="PROSITE" id="PS50111">
    <property type="entry name" value="CHEMOTAXIS_TRANSDUC_2"/>
    <property type="match status" value="1"/>
</dbReference>
<evidence type="ECO:0000256" key="7">
    <source>
        <dbReference type="PROSITE-ProRule" id="PRU00284"/>
    </source>
</evidence>
<dbReference type="InterPro" id="IPR004089">
    <property type="entry name" value="MCPsignal_dom"/>
</dbReference>
<dbReference type="CDD" id="cd11386">
    <property type="entry name" value="MCP_signal"/>
    <property type="match status" value="1"/>
</dbReference>
<dbReference type="PANTHER" id="PTHR32089:SF119">
    <property type="entry name" value="METHYL-ACCEPTING CHEMOTAXIS PROTEIN CTPL"/>
    <property type="match status" value="1"/>
</dbReference>
<evidence type="ECO:0000256" key="2">
    <source>
        <dbReference type="ARBA" id="ARBA00022692"/>
    </source>
</evidence>
<dbReference type="InterPro" id="IPR029095">
    <property type="entry name" value="NarX-like_N"/>
</dbReference>
<dbReference type="GO" id="GO:0016020">
    <property type="term" value="C:membrane"/>
    <property type="evidence" value="ECO:0007669"/>
    <property type="project" value="UniProtKB-SubCell"/>
</dbReference>
<dbReference type="SMART" id="SM00283">
    <property type="entry name" value="MA"/>
    <property type="match status" value="1"/>
</dbReference>
<comment type="subcellular location">
    <subcellularLocation>
        <location evidence="1">Membrane</location>
        <topology evidence="1">Multi-pass membrane protein</topology>
    </subcellularLocation>
</comment>
<dbReference type="InterPro" id="IPR004090">
    <property type="entry name" value="Chemotax_Me-accpt_rcpt"/>
</dbReference>
<gene>
    <name evidence="11" type="ORF">FKG94_22850</name>
</gene>
<dbReference type="OrthoDB" id="9177152at2"/>
<name>A0A545SXD9_9GAMM</name>
<evidence type="ECO:0000256" key="3">
    <source>
        <dbReference type="ARBA" id="ARBA00022989"/>
    </source>
</evidence>
<dbReference type="AlphaFoldDB" id="A0A545SXD9"/>
<dbReference type="Proteomes" id="UP000319732">
    <property type="component" value="Unassembled WGS sequence"/>
</dbReference>
<dbReference type="GO" id="GO:0004888">
    <property type="term" value="F:transmembrane signaling receptor activity"/>
    <property type="evidence" value="ECO:0007669"/>
    <property type="project" value="InterPro"/>
</dbReference>
<evidence type="ECO:0000256" key="4">
    <source>
        <dbReference type="ARBA" id="ARBA00023136"/>
    </source>
</evidence>
<feature type="domain" description="HAMP" evidence="10">
    <location>
        <begin position="341"/>
        <end position="392"/>
    </location>
</feature>
<dbReference type="PROSITE" id="PS50885">
    <property type="entry name" value="HAMP"/>
    <property type="match status" value="1"/>
</dbReference>
<dbReference type="Gene3D" id="1.10.287.950">
    <property type="entry name" value="Methyl-accepting chemotaxis protein"/>
    <property type="match status" value="1"/>
</dbReference>
<evidence type="ECO:0000256" key="6">
    <source>
        <dbReference type="ARBA" id="ARBA00029447"/>
    </source>
</evidence>
<keyword evidence="5 7" id="KW-0807">Transducer</keyword>
<dbReference type="SUPFAM" id="SSF58104">
    <property type="entry name" value="Methyl-accepting chemotaxis protein (MCP) signaling domain"/>
    <property type="match status" value="1"/>
</dbReference>
<evidence type="ECO:0000313" key="11">
    <source>
        <dbReference type="EMBL" id="TQV69635.1"/>
    </source>
</evidence>
<keyword evidence="12" id="KW-1185">Reference proteome</keyword>
<keyword evidence="2 8" id="KW-0812">Transmembrane</keyword>
<evidence type="ECO:0000313" key="12">
    <source>
        <dbReference type="Proteomes" id="UP000319732"/>
    </source>
</evidence>